<reference evidence="2 3" key="1">
    <citation type="submission" date="2019-06" db="EMBL/GenBank/DDBJ databases">
        <title>Genome Sequence of the Brown Rot Fungal Pathogen Monilinia laxa.</title>
        <authorList>
            <person name="De Miccolis Angelini R.M."/>
            <person name="Landi L."/>
            <person name="Abate D."/>
            <person name="Pollastro S."/>
            <person name="Romanazzi G."/>
            <person name="Faretra F."/>
        </authorList>
    </citation>
    <scope>NUCLEOTIDE SEQUENCE [LARGE SCALE GENOMIC DNA]</scope>
    <source>
        <strain evidence="2 3">Mlax316</strain>
    </source>
</reference>
<dbReference type="OrthoDB" id="372748at2759"/>
<evidence type="ECO:0000256" key="1">
    <source>
        <dbReference type="SAM" id="Phobius"/>
    </source>
</evidence>
<comment type="caution">
    <text evidence="2">The sequence shown here is derived from an EMBL/GenBank/DDBJ whole genome shotgun (WGS) entry which is preliminary data.</text>
</comment>
<organism evidence="2 3">
    <name type="scientific">Monilinia laxa</name>
    <name type="common">Brown rot fungus</name>
    <name type="synonym">Sclerotinia laxa</name>
    <dbReference type="NCBI Taxonomy" id="61186"/>
    <lineage>
        <taxon>Eukaryota</taxon>
        <taxon>Fungi</taxon>
        <taxon>Dikarya</taxon>
        <taxon>Ascomycota</taxon>
        <taxon>Pezizomycotina</taxon>
        <taxon>Leotiomycetes</taxon>
        <taxon>Helotiales</taxon>
        <taxon>Sclerotiniaceae</taxon>
        <taxon>Monilinia</taxon>
    </lineage>
</organism>
<sequence length="66" mass="7631">MHLMQSYAILCNPMQSYAILYNPIQSNPIQSNPIRSNPICFSVLGAFETYVIFYFVFLTFTFKKPA</sequence>
<keyword evidence="1" id="KW-1133">Transmembrane helix</keyword>
<accession>A0A5N6KN11</accession>
<name>A0A5N6KN11_MONLA</name>
<proteinExistence type="predicted"/>
<keyword evidence="1" id="KW-0472">Membrane</keyword>
<keyword evidence="1" id="KW-0812">Transmembrane</keyword>
<evidence type="ECO:0000313" key="3">
    <source>
        <dbReference type="Proteomes" id="UP000326757"/>
    </source>
</evidence>
<evidence type="ECO:0000313" key="2">
    <source>
        <dbReference type="EMBL" id="KAB8305017.1"/>
    </source>
</evidence>
<gene>
    <name evidence="2" type="ORF">EYC80_004322</name>
</gene>
<dbReference type="Proteomes" id="UP000326757">
    <property type="component" value="Unassembled WGS sequence"/>
</dbReference>
<protein>
    <submittedName>
        <fullName evidence="2">Uncharacterized protein</fullName>
    </submittedName>
</protein>
<keyword evidence="3" id="KW-1185">Reference proteome</keyword>
<feature type="transmembrane region" description="Helical" evidence="1">
    <location>
        <begin position="39"/>
        <end position="62"/>
    </location>
</feature>
<dbReference type="AlphaFoldDB" id="A0A5N6KN11"/>
<dbReference type="EMBL" id="VIGI01000001">
    <property type="protein sequence ID" value="KAB8305017.1"/>
    <property type="molecule type" value="Genomic_DNA"/>
</dbReference>